<dbReference type="Gene3D" id="3.40.50.300">
    <property type="entry name" value="P-loop containing nucleotide triphosphate hydrolases"/>
    <property type="match status" value="1"/>
</dbReference>
<evidence type="ECO:0000259" key="8">
    <source>
        <dbReference type="PROSITE" id="PS50110"/>
    </source>
</evidence>
<dbReference type="PANTHER" id="PTHR32071:SF113">
    <property type="entry name" value="ALGINATE BIOSYNTHESIS TRANSCRIPTIONAL REGULATORY PROTEIN ALGB"/>
    <property type="match status" value="1"/>
</dbReference>
<keyword evidence="2" id="KW-0067">ATP-binding</keyword>
<evidence type="ECO:0000256" key="3">
    <source>
        <dbReference type="ARBA" id="ARBA00023015"/>
    </source>
</evidence>
<reference evidence="10" key="1">
    <citation type="submission" date="2018-03" db="EMBL/GenBank/DDBJ databases">
        <authorList>
            <person name="Zecchin S."/>
        </authorList>
    </citation>
    <scope>NUCLEOTIDE SEQUENCE [LARGE SCALE GENOMIC DNA]</scope>
</reference>
<keyword evidence="10" id="KW-1185">Reference proteome</keyword>
<dbReference type="PANTHER" id="PTHR32071">
    <property type="entry name" value="TRANSCRIPTIONAL REGULATORY PROTEIN"/>
    <property type="match status" value="1"/>
</dbReference>
<gene>
    <name evidence="9" type="primary">zraR</name>
    <name evidence="9" type="ORF">NBG4_370008</name>
</gene>
<dbReference type="OrthoDB" id="9814761at2"/>
<dbReference type="SUPFAM" id="SSF46689">
    <property type="entry name" value="Homeodomain-like"/>
    <property type="match status" value="1"/>
</dbReference>
<dbReference type="SMART" id="SM00382">
    <property type="entry name" value="AAA"/>
    <property type="match status" value="1"/>
</dbReference>
<dbReference type="FunFam" id="3.40.50.300:FF:000006">
    <property type="entry name" value="DNA-binding transcriptional regulator NtrC"/>
    <property type="match status" value="1"/>
</dbReference>
<feature type="domain" description="Sigma-54 factor interaction" evidence="7">
    <location>
        <begin position="145"/>
        <end position="374"/>
    </location>
</feature>
<dbReference type="GO" id="GO:0000160">
    <property type="term" value="P:phosphorelay signal transduction system"/>
    <property type="evidence" value="ECO:0007669"/>
    <property type="project" value="InterPro"/>
</dbReference>
<keyword evidence="6" id="KW-0597">Phosphoprotein</keyword>
<dbReference type="InterPro" id="IPR009057">
    <property type="entry name" value="Homeodomain-like_sf"/>
</dbReference>
<dbReference type="PROSITE" id="PS00688">
    <property type="entry name" value="SIGMA54_INTERACT_3"/>
    <property type="match status" value="1"/>
</dbReference>
<protein>
    <submittedName>
        <fullName evidence="9">Transcriptional regulatory protein ZraR</fullName>
    </submittedName>
</protein>
<evidence type="ECO:0000256" key="1">
    <source>
        <dbReference type="ARBA" id="ARBA00022741"/>
    </source>
</evidence>
<dbReference type="InterPro" id="IPR002078">
    <property type="entry name" value="Sigma_54_int"/>
</dbReference>
<dbReference type="GO" id="GO:0043565">
    <property type="term" value="F:sequence-specific DNA binding"/>
    <property type="evidence" value="ECO:0007669"/>
    <property type="project" value="InterPro"/>
</dbReference>
<dbReference type="PROSITE" id="PS00675">
    <property type="entry name" value="SIGMA54_INTERACT_1"/>
    <property type="match status" value="1"/>
</dbReference>
<dbReference type="InterPro" id="IPR001789">
    <property type="entry name" value="Sig_transdc_resp-reg_receiver"/>
</dbReference>
<feature type="modified residue" description="4-aspartylphosphate" evidence="6">
    <location>
        <position position="55"/>
    </location>
</feature>
<evidence type="ECO:0000313" key="9">
    <source>
        <dbReference type="EMBL" id="SPQ00893.1"/>
    </source>
</evidence>
<organism evidence="9 10">
    <name type="scientific">Candidatus Sulfobium mesophilum</name>
    <dbReference type="NCBI Taxonomy" id="2016548"/>
    <lineage>
        <taxon>Bacteria</taxon>
        <taxon>Pseudomonadati</taxon>
        <taxon>Nitrospirota</taxon>
        <taxon>Nitrospiria</taxon>
        <taxon>Nitrospirales</taxon>
        <taxon>Nitrospiraceae</taxon>
        <taxon>Candidatus Sulfobium</taxon>
    </lineage>
</organism>
<evidence type="ECO:0000256" key="6">
    <source>
        <dbReference type="PROSITE-ProRule" id="PRU00169"/>
    </source>
</evidence>
<dbReference type="InterPro" id="IPR011006">
    <property type="entry name" value="CheY-like_superfamily"/>
</dbReference>
<dbReference type="InterPro" id="IPR058031">
    <property type="entry name" value="AAA_lid_NorR"/>
</dbReference>
<dbReference type="InterPro" id="IPR025943">
    <property type="entry name" value="Sigma_54_int_dom_ATP-bd_2"/>
</dbReference>
<evidence type="ECO:0000256" key="2">
    <source>
        <dbReference type="ARBA" id="ARBA00022840"/>
    </source>
</evidence>
<feature type="domain" description="Response regulatory" evidence="8">
    <location>
        <begin position="6"/>
        <end position="120"/>
    </location>
</feature>
<evidence type="ECO:0000256" key="5">
    <source>
        <dbReference type="ARBA" id="ARBA00023163"/>
    </source>
</evidence>
<keyword evidence="4" id="KW-0238">DNA-binding</keyword>
<dbReference type="Proteomes" id="UP000245125">
    <property type="component" value="Unassembled WGS sequence"/>
</dbReference>
<dbReference type="InterPro" id="IPR003593">
    <property type="entry name" value="AAA+_ATPase"/>
</dbReference>
<dbReference type="GO" id="GO:0005524">
    <property type="term" value="F:ATP binding"/>
    <property type="evidence" value="ECO:0007669"/>
    <property type="project" value="UniProtKB-KW"/>
</dbReference>
<dbReference type="Pfam" id="PF00158">
    <property type="entry name" value="Sigma54_activat"/>
    <property type="match status" value="1"/>
</dbReference>
<dbReference type="SUPFAM" id="SSF52172">
    <property type="entry name" value="CheY-like"/>
    <property type="match status" value="1"/>
</dbReference>
<keyword evidence="3" id="KW-0805">Transcription regulation</keyword>
<accession>A0A2U3QHK6</accession>
<dbReference type="Pfam" id="PF02954">
    <property type="entry name" value="HTH_8"/>
    <property type="match status" value="1"/>
</dbReference>
<dbReference type="InterPro" id="IPR002197">
    <property type="entry name" value="HTH_Fis"/>
</dbReference>
<keyword evidence="5" id="KW-0804">Transcription</keyword>
<evidence type="ECO:0000256" key="4">
    <source>
        <dbReference type="ARBA" id="ARBA00023125"/>
    </source>
</evidence>
<dbReference type="SMART" id="SM00448">
    <property type="entry name" value="REC"/>
    <property type="match status" value="1"/>
</dbReference>
<dbReference type="InterPro" id="IPR027417">
    <property type="entry name" value="P-loop_NTPase"/>
</dbReference>
<dbReference type="Gene3D" id="1.10.8.60">
    <property type="match status" value="1"/>
</dbReference>
<dbReference type="CDD" id="cd00009">
    <property type="entry name" value="AAA"/>
    <property type="match status" value="1"/>
</dbReference>
<dbReference type="PROSITE" id="PS50110">
    <property type="entry name" value="RESPONSE_REGULATORY"/>
    <property type="match status" value="1"/>
</dbReference>
<dbReference type="PROSITE" id="PS00676">
    <property type="entry name" value="SIGMA54_INTERACT_2"/>
    <property type="match status" value="1"/>
</dbReference>
<dbReference type="InterPro" id="IPR025944">
    <property type="entry name" value="Sigma_54_int_dom_CS"/>
</dbReference>
<dbReference type="Pfam" id="PF00072">
    <property type="entry name" value="Response_reg"/>
    <property type="match status" value="1"/>
</dbReference>
<evidence type="ECO:0000313" key="10">
    <source>
        <dbReference type="Proteomes" id="UP000245125"/>
    </source>
</evidence>
<dbReference type="Gene3D" id="1.10.10.60">
    <property type="entry name" value="Homeodomain-like"/>
    <property type="match status" value="1"/>
</dbReference>
<dbReference type="Gene3D" id="3.40.50.2300">
    <property type="match status" value="1"/>
</dbReference>
<dbReference type="AlphaFoldDB" id="A0A2U3QHK6"/>
<evidence type="ECO:0000259" key="7">
    <source>
        <dbReference type="PROSITE" id="PS50045"/>
    </source>
</evidence>
<dbReference type="GO" id="GO:0006355">
    <property type="term" value="P:regulation of DNA-templated transcription"/>
    <property type="evidence" value="ECO:0007669"/>
    <property type="project" value="InterPro"/>
</dbReference>
<dbReference type="EMBL" id="OUUY01000083">
    <property type="protein sequence ID" value="SPQ00893.1"/>
    <property type="molecule type" value="Genomic_DNA"/>
</dbReference>
<dbReference type="SUPFAM" id="SSF52540">
    <property type="entry name" value="P-loop containing nucleoside triphosphate hydrolases"/>
    <property type="match status" value="1"/>
</dbReference>
<dbReference type="PROSITE" id="PS50045">
    <property type="entry name" value="SIGMA54_INTERACT_4"/>
    <property type="match status" value="1"/>
</dbReference>
<name>A0A2U3QHK6_9BACT</name>
<proteinExistence type="predicted"/>
<keyword evidence="1" id="KW-0547">Nucleotide-binding</keyword>
<dbReference type="Pfam" id="PF25601">
    <property type="entry name" value="AAA_lid_14"/>
    <property type="match status" value="1"/>
</dbReference>
<dbReference type="InterPro" id="IPR025662">
    <property type="entry name" value="Sigma_54_int_dom_ATP-bd_1"/>
</dbReference>
<sequence>MTGARPIMIVEDDVAMSRLISDILSGEGRSLRIFHDPYRAVAEFGNEEFSLVITDIKMPGMDGIEVLNHIKRKAPHVPVIIITGHATVDVSIQAIRKGADDLITKPFESEEFLYRVRKALKNTALLEENLKLKRELFSKFKFENIIGMSDGIKQVLQKVEKVAQRDLPVLIIGESGTGKELIAQAIHYNSPRKEHPFIAINCGALPQSLLESELFGYRKGAFTGATGDKTGLIELAHEGTLFLDEVVNLTPEVQKALLRFLQEKEFMRVGEGKTIRVDVRVISATNADPRKAINDGSFREDLYYRLNGITIPIPPLRERTVDIPILVAFFVSIHNKKFGTDFAGFTPDAMKYLLRYHWPGNVRELGNVVEAALALSTGRYVDSDTVRQFVGVPEAGEDEGAHGDFQEALGRFEREYFTSLLRKCRGNVEDGARQAGINVVTLYRKIKKYHLKKDEA</sequence>